<evidence type="ECO:0008006" key="4">
    <source>
        <dbReference type="Google" id="ProtNLM"/>
    </source>
</evidence>
<evidence type="ECO:0000256" key="1">
    <source>
        <dbReference type="SAM" id="MobiDB-lite"/>
    </source>
</evidence>
<comment type="caution">
    <text evidence="2">The sequence shown here is derived from an EMBL/GenBank/DDBJ whole genome shotgun (WGS) entry which is preliminary data.</text>
</comment>
<evidence type="ECO:0000313" key="3">
    <source>
        <dbReference type="Proteomes" id="UP001462640"/>
    </source>
</evidence>
<dbReference type="RefSeq" id="WP_347612849.1">
    <property type="nucleotide sequence ID" value="NZ_JBDPZC010000014.1"/>
</dbReference>
<accession>A0ABV0GK42</accession>
<feature type="compositionally biased region" description="Low complexity" evidence="1">
    <location>
        <begin position="220"/>
        <end position="237"/>
    </location>
</feature>
<protein>
    <recommendedName>
        <fullName evidence="4">SpoVT-AbrB domain-containing protein</fullName>
    </recommendedName>
</protein>
<sequence length="250" mass="26076">MAIIRIREIPVFIGPVGLVGRTSSSQDQCVIQGKVRVPYFQNFQKVLAKITAKNQLTLPKSVTEPLGPVQYFDVQTRGGQIVLTPVRIQRGDALRAKLAELALSPKTLEAALSWAETQMGAVKTIETPKKAAGAKAAKPLSTPAPKKAVAKKPGVRKTQATTAARAAKKAGAKVATKVATEAGAKIIETRKKPGAGLRAKPSSARPAAAAVAKPVRKTAAKPSSKTAKPAAAASARSRSQRVTAGARRVA</sequence>
<feature type="region of interest" description="Disordered" evidence="1">
    <location>
        <begin position="133"/>
        <end position="163"/>
    </location>
</feature>
<feature type="region of interest" description="Disordered" evidence="1">
    <location>
        <begin position="192"/>
        <end position="250"/>
    </location>
</feature>
<reference evidence="2 3" key="1">
    <citation type="submission" date="2024-05" db="EMBL/GenBank/DDBJ databases">
        <title>Roseateles sp. 2.12 16S ribosomal RNA gene Genome sequencing and assembly.</title>
        <authorList>
            <person name="Woo H."/>
        </authorList>
    </citation>
    <scope>NUCLEOTIDE SEQUENCE [LARGE SCALE GENOMIC DNA]</scope>
    <source>
        <strain evidence="2 3">2.12</strain>
    </source>
</reference>
<organism evidence="2 3">
    <name type="scientific">Roseateles flavus</name>
    <dbReference type="NCBI Taxonomy" id="3149041"/>
    <lineage>
        <taxon>Bacteria</taxon>
        <taxon>Pseudomonadati</taxon>
        <taxon>Pseudomonadota</taxon>
        <taxon>Betaproteobacteria</taxon>
        <taxon>Burkholderiales</taxon>
        <taxon>Sphaerotilaceae</taxon>
        <taxon>Roseateles</taxon>
    </lineage>
</organism>
<proteinExistence type="predicted"/>
<keyword evidence="3" id="KW-1185">Reference proteome</keyword>
<name>A0ABV0GK42_9BURK</name>
<dbReference type="EMBL" id="JBDPZC010000014">
    <property type="protein sequence ID" value="MEO3715414.1"/>
    <property type="molecule type" value="Genomic_DNA"/>
</dbReference>
<evidence type="ECO:0000313" key="2">
    <source>
        <dbReference type="EMBL" id="MEO3715414.1"/>
    </source>
</evidence>
<feature type="compositionally biased region" description="Low complexity" evidence="1">
    <location>
        <begin position="199"/>
        <end position="213"/>
    </location>
</feature>
<dbReference type="Proteomes" id="UP001462640">
    <property type="component" value="Unassembled WGS sequence"/>
</dbReference>
<gene>
    <name evidence="2" type="ORF">ABDJ40_21800</name>
</gene>
<feature type="compositionally biased region" description="Low complexity" evidence="1">
    <location>
        <begin position="133"/>
        <end position="147"/>
    </location>
</feature>